<feature type="transmembrane region" description="Helical" evidence="7">
    <location>
        <begin position="12"/>
        <end position="29"/>
    </location>
</feature>
<evidence type="ECO:0000256" key="6">
    <source>
        <dbReference type="SAM" id="MobiDB-lite"/>
    </source>
</evidence>
<dbReference type="InterPro" id="IPR000620">
    <property type="entry name" value="EamA_dom"/>
</dbReference>
<dbReference type="RefSeq" id="WP_307358147.1">
    <property type="nucleotide sequence ID" value="NZ_JAUSXK010000001.1"/>
</dbReference>
<feature type="transmembrane region" description="Helical" evidence="7">
    <location>
        <begin position="97"/>
        <end position="117"/>
    </location>
</feature>
<feature type="region of interest" description="Disordered" evidence="6">
    <location>
        <begin position="313"/>
        <end position="345"/>
    </location>
</feature>
<evidence type="ECO:0000256" key="2">
    <source>
        <dbReference type="ARBA" id="ARBA00007362"/>
    </source>
</evidence>
<evidence type="ECO:0000313" key="10">
    <source>
        <dbReference type="Proteomes" id="UP001239085"/>
    </source>
</evidence>
<sequence>MNANGGFTRRGWILFAVMAFVWGITYLFIKEAVHSFTPPAVVAGRTLLGGLLLLPFAIRSGALKAAWRHWPWVLAFGLVEMAGPFLLLSHAETQLPSGLTGLLVATVPLFAVMIALLRGDRTVLAPVRLGGLLLGFVGVGIVVAGPGLFPHSEASVFAIGEILLTALLYAIAPFIIAHKLVDVPSIGTITLALFAIGLGYLPAALLTQHEVPTIRSTVSLVLLGVICTAVAFIAFFALIREVGPVRAPLFTYINPVVAIVLGAIVLAEPVTPGLLIGFPVILAGCWFAATGGRLRTRPTIAAAVSAASATGLSAVTDPPVTSPPVTDPDRQAPKRSAPDGPPSAG</sequence>
<feature type="transmembrane region" description="Helical" evidence="7">
    <location>
        <begin position="218"/>
        <end position="237"/>
    </location>
</feature>
<feature type="transmembrane region" description="Helical" evidence="7">
    <location>
        <begin position="70"/>
        <end position="91"/>
    </location>
</feature>
<keyword evidence="3 7" id="KW-0812">Transmembrane</keyword>
<organism evidence="9 10">
    <name type="scientific">Microbacterium murale</name>
    <dbReference type="NCBI Taxonomy" id="1081040"/>
    <lineage>
        <taxon>Bacteria</taxon>
        <taxon>Bacillati</taxon>
        <taxon>Actinomycetota</taxon>
        <taxon>Actinomycetes</taxon>
        <taxon>Micrococcales</taxon>
        <taxon>Microbacteriaceae</taxon>
        <taxon>Microbacterium</taxon>
    </lineage>
</organism>
<dbReference type="SUPFAM" id="SSF103481">
    <property type="entry name" value="Multidrug resistance efflux transporter EmrE"/>
    <property type="match status" value="2"/>
</dbReference>
<feature type="domain" description="EamA" evidence="8">
    <location>
        <begin position="11"/>
        <end position="143"/>
    </location>
</feature>
<evidence type="ECO:0000313" key="9">
    <source>
        <dbReference type="EMBL" id="MDQ0642433.1"/>
    </source>
</evidence>
<feature type="transmembrane region" description="Helical" evidence="7">
    <location>
        <begin position="155"/>
        <end position="176"/>
    </location>
</feature>
<accession>A0ABU0P523</accession>
<dbReference type="Pfam" id="PF00892">
    <property type="entry name" value="EamA"/>
    <property type="match status" value="2"/>
</dbReference>
<dbReference type="PANTHER" id="PTHR32322">
    <property type="entry name" value="INNER MEMBRANE TRANSPORTER"/>
    <property type="match status" value="1"/>
</dbReference>
<feature type="transmembrane region" description="Helical" evidence="7">
    <location>
        <begin position="41"/>
        <end position="58"/>
    </location>
</feature>
<keyword evidence="10" id="KW-1185">Reference proteome</keyword>
<reference evidence="9 10" key="1">
    <citation type="submission" date="2023-07" db="EMBL/GenBank/DDBJ databases">
        <title>Comparative genomics of wheat-associated soil bacteria to identify genetic determinants of phenazine resistance.</title>
        <authorList>
            <person name="Mouncey N."/>
        </authorList>
    </citation>
    <scope>NUCLEOTIDE SEQUENCE [LARGE SCALE GENOMIC DNA]</scope>
    <source>
        <strain evidence="9 10">W2I7</strain>
    </source>
</reference>
<dbReference type="InterPro" id="IPR050638">
    <property type="entry name" value="AA-Vitamin_Transporters"/>
</dbReference>
<dbReference type="PANTHER" id="PTHR32322:SF2">
    <property type="entry name" value="EAMA DOMAIN-CONTAINING PROTEIN"/>
    <property type="match status" value="1"/>
</dbReference>
<comment type="caution">
    <text evidence="9">The sequence shown here is derived from an EMBL/GenBank/DDBJ whole genome shotgun (WGS) entry which is preliminary data.</text>
</comment>
<evidence type="ECO:0000256" key="1">
    <source>
        <dbReference type="ARBA" id="ARBA00004141"/>
    </source>
</evidence>
<feature type="transmembrane region" description="Helical" evidence="7">
    <location>
        <begin position="273"/>
        <end position="289"/>
    </location>
</feature>
<dbReference type="InterPro" id="IPR037185">
    <property type="entry name" value="EmrE-like"/>
</dbReference>
<feature type="transmembrane region" description="Helical" evidence="7">
    <location>
        <begin position="249"/>
        <end position="267"/>
    </location>
</feature>
<feature type="transmembrane region" description="Helical" evidence="7">
    <location>
        <begin position="129"/>
        <end position="149"/>
    </location>
</feature>
<keyword evidence="4 7" id="KW-1133">Transmembrane helix</keyword>
<evidence type="ECO:0000256" key="5">
    <source>
        <dbReference type="ARBA" id="ARBA00023136"/>
    </source>
</evidence>
<evidence type="ECO:0000256" key="7">
    <source>
        <dbReference type="SAM" id="Phobius"/>
    </source>
</evidence>
<comment type="subcellular location">
    <subcellularLocation>
        <location evidence="1">Membrane</location>
        <topology evidence="1">Multi-pass membrane protein</topology>
    </subcellularLocation>
</comment>
<feature type="transmembrane region" description="Helical" evidence="7">
    <location>
        <begin position="188"/>
        <end position="206"/>
    </location>
</feature>
<dbReference type="EMBL" id="JAUSXK010000001">
    <property type="protein sequence ID" value="MDQ0642433.1"/>
    <property type="molecule type" value="Genomic_DNA"/>
</dbReference>
<keyword evidence="5 7" id="KW-0472">Membrane</keyword>
<name>A0ABU0P523_9MICO</name>
<evidence type="ECO:0000259" key="8">
    <source>
        <dbReference type="Pfam" id="PF00892"/>
    </source>
</evidence>
<protein>
    <submittedName>
        <fullName evidence="9">Drug/metabolite transporter (DMT)-like permease</fullName>
    </submittedName>
</protein>
<proteinExistence type="inferred from homology"/>
<evidence type="ECO:0000256" key="3">
    <source>
        <dbReference type="ARBA" id="ARBA00022692"/>
    </source>
</evidence>
<feature type="domain" description="EamA" evidence="8">
    <location>
        <begin position="162"/>
        <end position="288"/>
    </location>
</feature>
<evidence type="ECO:0000256" key="4">
    <source>
        <dbReference type="ARBA" id="ARBA00022989"/>
    </source>
</evidence>
<comment type="similarity">
    <text evidence="2">Belongs to the EamA transporter family.</text>
</comment>
<gene>
    <name evidence="9" type="ORF">QFZ46_000593</name>
</gene>
<dbReference type="Proteomes" id="UP001239085">
    <property type="component" value="Unassembled WGS sequence"/>
</dbReference>